<name>A0A552V710_9FIRM</name>
<protein>
    <submittedName>
        <fullName evidence="1">DUF3486 family protein</fullName>
    </submittedName>
</protein>
<sequence>MTTRKHSKIDALPEDLKQTVEFMMQSDYTYKQIVEYIKQNGHDVSLSSVYRHAKSLDVSLKQIKLVQENFRAINEQLQKYPDVDTTNGIIKLLSHIVLERVQNMQKEELDGVDPIKLMKEANNLIRTAAYKKGNDMKNMDVMQAGYEKVKSIVFDAMQKEDPQLYKKVSEFLNAKVDLIKDKE</sequence>
<reference evidence="1 2" key="1">
    <citation type="submission" date="2019-07" db="EMBL/GenBank/DDBJ databases">
        <title>Criibacterium bergeronii gen. nov., sp. nov. isolated from human clinical samples.</title>
        <authorList>
            <person name="Maheux A.F."/>
            <person name="Boudreau D.K."/>
            <person name="Berube E."/>
            <person name="Brodeur S."/>
            <person name="Bernard K.A."/>
            <person name="Abed J.Y."/>
            <person name="Ducrey E."/>
            <person name="Guay E.F."/>
            <person name="Raymond F."/>
            <person name="Corbeil J."/>
            <person name="Domingo M.-C."/>
            <person name="Roy P.H."/>
            <person name="Boissinot M."/>
            <person name="Tocheva E.I."/>
            <person name="Omar R.F."/>
        </authorList>
    </citation>
    <scope>NUCLEOTIDE SEQUENCE [LARGE SCALE GENOMIC DNA]</scope>
    <source>
        <strain evidence="1 2">CCRI-24246</strain>
    </source>
</reference>
<dbReference type="Pfam" id="PF11985">
    <property type="entry name" value="Phage_Mu_Gp27"/>
    <property type="match status" value="1"/>
</dbReference>
<evidence type="ECO:0000313" key="2">
    <source>
        <dbReference type="Proteomes" id="UP000319424"/>
    </source>
</evidence>
<dbReference type="InterPro" id="IPR021874">
    <property type="entry name" value="Phage_Mu_Gp27"/>
</dbReference>
<accession>A0A552V710</accession>
<gene>
    <name evidence="1" type="ORF">FL857_06010</name>
</gene>
<dbReference type="RefSeq" id="WP_144398169.1">
    <property type="nucleotide sequence ID" value="NZ_VJXW01000007.1"/>
</dbReference>
<dbReference type="OrthoDB" id="1923353at2"/>
<dbReference type="Proteomes" id="UP000319424">
    <property type="component" value="Unassembled WGS sequence"/>
</dbReference>
<comment type="caution">
    <text evidence="1">The sequence shown here is derived from an EMBL/GenBank/DDBJ whole genome shotgun (WGS) entry which is preliminary data.</text>
</comment>
<organism evidence="1 2">
    <name type="scientific">Criibacterium bergeronii</name>
    <dbReference type="NCBI Taxonomy" id="1871336"/>
    <lineage>
        <taxon>Bacteria</taxon>
        <taxon>Bacillati</taxon>
        <taxon>Bacillota</taxon>
        <taxon>Clostridia</taxon>
        <taxon>Peptostreptococcales</taxon>
        <taxon>Filifactoraceae</taxon>
        <taxon>Criibacterium</taxon>
    </lineage>
</organism>
<evidence type="ECO:0000313" key="1">
    <source>
        <dbReference type="EMBL" id="TRW26240.1"/>
    </source>
</evidence>
<dbReference type="EMBL" id="VJXW01000007">
    <property type="protein sequence ID" value="TRW26240.1"/>
    <property type="molecule type" value="Genomic_DNA"/>
</dbReference>
<proteinExistence type="predicted"/>
<dbReference type="AlphaFoldDB" id="A0A552V710"/>